<reference evidence="1 2" key="1">
    <citation type="journal article" date="2019" name="Nat. Ecol. Evol.">
        <title>Megaphylogeny resolves global patterns of mushroom evolution.</title>
        <authorList>
            <person name="Varga T."/>
            <person name="Krizsan K."/>
            <person name="Foldi C."/>
            <person name="Dima B."/>
            <person name="Sanchez-Garcia M."/>
            <person name="Sanchez-Ramirez S."/>
            <person name="Szollosi G.J."/>
            <person name="Szarkandi J.G."/>
            <person name="Papp V."/>
            <person name="Albert L."/>
            <person name="Andreopoulos W."/>
            <person name="Angelini C."/>
            <person name="Antonin V."/>
            <person name="Barry K.W."/>
            <person name="Bougher N.L."/>
            <person name="Buchanan P."/>
            <person name="Buyck B."/>
            <person name="Bense V."/>
            <person name="Catcheside P."/>
            <person name="Chovatia M."/>
            <person name="Cooper J."/>
            <person name="Damon W."/>
            <person name="Desjardin D."/>
            <person name="Finy P."/>
            <person name="Geml J."/>
            <person name="Haridas S."/>
            <person name="Hughes K."/>
            <person name="Justo A."/>
            <person name="Karasinski D."/>
            <person name="Kautmanova I."/>
            <person name="Kiss B."/>
            <person name="Kocsube S."/>
            <person name="Kotiranta H."/>
            <person name="LaButti K.M."/>
            <person name="Lechner B.E."/>
            <person name="Liimatainen K."/>
            <person name="Lipzen A."/>
            <person name="Lukacs Z."/>
            <person name="Mihaltcheva S."/>
            <person name="Morgado L.N."/>
            <person name="Niskanen T."/>
            <person name="Noordeloos M.E."/>
            <person name="Ohm R.A."/>
            <person name="Ortiz-Santana B."/>
            <person name="Ovrebo C."/>
            <person name="Racz N."/>
            <person name="Riley R."/>
            <person name="Savchenko A."/>
            <person name="Shiryaev A."/>
            <person name="Soop K."/>
            <person name="Spirin V."/>
            <person name="Szebenyi C."/>
            <person name="Tomsovsky M."/>
            <person name="Tulloss R.E."/>
            <person name="Uehling J."/>
            <person name="Grigoriev I.V."/>
            <person name="Vagvolgyi C."/>
            <person name="Papp T."/>
            <person name="Martin F.M."/>
            <person name="Miettinen O."/>
            <person name="Hibbett D.S."/>
            <person name="Nagy L.G."/>
        </authorList>
    </citation>
    <scope>NUCLEOTIDE SEQUENCE [LARGE SCALE GENOMIC DNA]</scope>
    <source>
        <strain evidence="1 2">NL-1719</strain>
    </source>
</reference>
<evidence type="ECO:0000313" key="1">
    <source>
        <dbReference type="EMBL" id="TFK65766.1"/>
    </source>
</evidence>
<keyword evidence="2" id="KW-1185">Reference proteome</keyword>
<proteinExistence type="predicted"/>
<name>A0ACD3AJ68_9AGAR</name>
<sequence length="227" mass="26205">METISIRTIPAQKHPFQWDVTALRKYGTHTRNLFIWTSLHNYKDPLVPLYLSLCPNVTNVLLWSDLTDPQLEQLARLPLTDLSISFSEVYSKPNLFPLFSKITHLEALINVESESQFTLFENFTSITHLMVSTQSNLSILPRLFKKLPTLRVLIMMVGQHRPAIGVVGHYDPNEDDPRIVKMVPNLDDRSDDWLVRIRKGRDIWTLADEAVRERQKLNGSLQRSATD</sequence>
<protein>
    <submittedName>
        <fullName evidence="1">Uncharacterized protein</fullName>
    </submittedName>
</protein>
<evidence type="ECO:0000313" key="2">
    <source>
        <dbReference type="Proteomes" id="UP000308600"/>
    </source>
</evidence>
<organism evidence="1 2">
    <name type="scientific">Pluteus cervinus</name>
    <dbReference type="NCBI Taxonomy" id="181527"/>
    <lineage>
        <taxon>Eukaryota</taxon>
        <taxon>Fungi</taxon>
        <taxon>Dikarya</taxon>
        <taxon>Basidiomycota</taxon>
        <taxon>Agaricomycotina</taxon>
        <taxon>Agaricomycetes</taxon>
        <taxon>Agaricomycetidae</taxon>
        <taxon>Agaricales</taxon>
        <taxon>Pluteineae</taxon>
        <taxon>Pluteaceae</taxon>
        <taxon>Pluteus</taxon>
    </lineage>
</organism>
<gene>
    <name evidence="1" type="ORF">BDN72DRAFT_179690</name>
</gene>
<dbReference type="EMBL" id="ML208426">
    <property type="protein sequence ID" value="TFK65766.1"/>
    <property type="molecule type" value="Genomic_DNA"/>
</dbReference>
<accession>A0ACD3AJ68</accession>
<dbReference type="Proteomes" id="UP000308600">
    <property type="component" value="Unassembled WGS sequence"/>
</dbReference>